<evidence type="ECO:0000256" key="4">
    <source>
        <dbReference type="ARBA" id="ARBA00022692"/>
    </source>
</evidence>
<comment type="caution">
    <text evidence="10">The sequence shown here is derived from an EMBL/GenBank/DDBJ whole genome shotgun (WGS) entry which is preliminary data.</text>
</comment>
<dbReference type="OrthoDB" id="588261at2759"/>
<evidence type="ECO:0000256" key="8">
    <source>
        <dbReference type="ARBA" id="ARBA00023136"/>
    </source>
</evidence>
<keyword evidence="4 9" id="KW-0812">Transmembrane</keyword>
<dbReference type="PANTHER" id="PTHR10978:SF5">
    <property type="entry name" value="SUCCINATE DEHYDROGENASE CYTOCHROME B560 SUBUNIT, MITOCHONDRIAL"/>
    <property type="match status" value="1"/>
</dbReference>
<dbReference type="PANTHER" id="PTHR10978">
    <property type="entry name" value="SUCCINATE DEHYDROGENASE CYTOCHROME B560 SUBUNIT"/>
    <property type="match status" value="1"/>
</dbReference>
<dbReference type="GO" id="GO:0006099">
    <property type="term" value="P:tricarboxylic acid cycle"/>
    <property type="evidence" value="ECO:0007669"/>
    <property type="project" value="InterPro"/>
</dbReference>
<evidence type="ECO:0000313" key="11">
    <source>
        <dbReference type="Proteomes" id="UP001153076"/>
    </source>
</evidence>
<evidence type="ECO:0000256" key="7">
    <source>
        <dbReference type="ARBA" id="ARBA00023004"/>
    </source>
</evidence>
<protein>
    <recommendedName>
        <fullName evidence="12">Succinate dehydrogenase subunit 3</fullName>
    </recommendedName>
</protein>
<keyword evidence="3" id="KW-0349">Heme</keyword>
<evidence type="ECO:0000256" key="6">
    <source>
        <dbReference type="ARBA" id="ARBA00022989"/>
    </source>
</evidence>
<feature type="transmembrane region" description="Helical" evidence="9">
    <location>
        <begin position="247"/>
        <end position="274"/>
    </location>
</feature>
<dbReference type="GO" id="GO:0009055">
    <property type="term" value="F:electron transfer activity"/>
    <property type="evidence" value="ECO:0007669"/>
    <property type="project" value="InterPro"/>
</dbReference>
<organism evidence="10 11">
    <name type="scientific">Carnegiea gigantea</name>
    <dbReference type="NCBI Taxonomy" id="171969"/>
    <lineage>
        <taxon>Eukaryota</taxon>
        <taxon>Viridiplantae</taxon>
        <taxon>Streptophyta</taxon>
        <taxon>Embryophyta</taxon>
        <taxon>Tracheophyta</taxon>
        <taxon>Spermatophyta</taxon>
        <taxon>Magnoliopsida</taxon>
        <taxon>eudicotyledons</taxon>
        <taxon>Gunneridae</taxon>
        <taxon>Pentapetalae</taxon>
        <taxon>Caryophyllales</taxon>
        <taxon>Cactineae</taxon>
        <taxon>Cactaceae</taxon>
        <taxon>Cactoideae</taxon>
        <taxon>Echinocereeae</taxon>
        <taxon>Carnegiea</taxon>
    </lineage>
</organism>
<dbReference type="InterPro" id="IPR014314">
    <property type="entry name" value="Succ_DH_cytb556"/>
</dbReference>
<dbReference type="InterPro" id="IPR000701">
    <property type="entry name" value="SuccDH_FuR_B_TM-su"/>
</dbReference>
<evidence type="ECO:0000256" key="9">
    <source>
        <dbReference type="SAM" id="Phobius"/>
    </source>
</evidence>
<evidence type="ECO:0000256" key="5">
    <source>
        <dbReference type="ARBA" id="ARBA00022723"/>
    </source>
</evidence>
<dbReference type="AlphaFoldDB" id="A0A9Q1QFY1"/>
<evidence type="ECO:0000256" key="2">
    <source>
        <dbReference type="ARBA" id="ARBA00011313"/>
    </source>
</evidence>
<dbReference type="GO" id="GO:0045273">
    <property type="term" value="C:respiratory chain complex II (succinate dehydrogenase)"/>
    <property type="evidence" value="ECO:0007669"/>
    <property type="project" value="UniProtKB-ARBA"/>
</dbReference>
<dbReference type="NCBIfam" id="TIGR02970">
    <property type="entry name" value="succ_dehyd_cytB"/>
    <property type="match status" value="1"/>
</dbReference>
<dbReference type="Pfam" id="PF01127">
    <property type="entry name" value="Sdh_cyt"/>
    <property type="match status" value="1"/>
</dbReference>
<dbReference type="Gene3D" id="1.20.1300.10">
    <property type="entry name" value="Fumarate reductase/succinate dehydrogenase, transmembrane subunit"/>
    <property type="match status" value="1"/>
</dbReference>
<feature type="transmembrane region" description="Helical" evidence="9">
    <location>
        <begin position="214"/>
        <end position="235"/>
    </location>
</feature>
<sequence length="296" mass="32843">MNKSRVPILWASRLISSNSISSSLSPSVFRHSPCNQTRHFMGVSPLTELLEKYSAKNKGFVETANLDDAFNCVANPGKFEERPAVVDYTTPAKKELLLMYTQGGQLVRNAGILPCGNYNGALDFTKVKGPAVPIRLPKAYETCFQNRMIHNLAERAKQSDDKPFGKWASYSSASGTAEQKTSATQESGAQAHVLRPLSPHLPIYKPQINSTMSILNRISGSFLTLVVTSFYLIYLKLGPVCLSFENFYQFLFYSSKLTLITLEMTALALAYHVYAGVRHLWMDFSGNLIGKAGKKH</sequence>
<dbReference type="GO" id="GO:0046872">
    <property type="term" value="F:metal ion binding"/>
    <property type="evidence" value="ECO:0007669"/>
    <property type="project" value="UniProtKB-KW"/>
</dbReference>
<dbReference type="GO" id="GO:0006121">
    <property type="term" value="P:mitochondrial electron transport, succinate to ubiquinone"/>
    <property type="evidence" value="ECO:0007669"/>
    <property type="project" value="TreeGrafter"/>
</dbReference>
<dbReference type="InterPro" id="IPR034804">
    <property type="entry name" value="SQR/QFR_C/D"/>
</dbReference>
<evidence type="ECO:0008006" key="12">
    <source>
        <dbReference type="Google" id="ProtNLM"/>
    </source>
</evidence>
<dbReference type="EMBL" id="JAKOGI010000193">
    <property type="protein sequence ID" value="KAJ8440369.1"/>
    <property type="molecule type" value="Genomic_DNA"/>
</dbReference>
<name>A0A9Q1QFY1_9CARY</name>
<evidence type="ECO:0000256" key="1">
    <source>
        <dbReference type="ARBA" id="ARBA00004434"/>
    </source>
</evidence>
<comment type="subcellular location">
    <subcellularLocation>
        <location evidence="1">Mitochondrion inner membrane</location>
        <topology evidence="1">Single-pass membrane protein</topology>
    </subcellularLocation>
</comment>
<dbReference type="Proteomes" id="UP001153076">
    <property type="component" value="Unassembled WGS sequence"/>
</dbReference>
<keyword evidence="5" id="KW-0479">Metal-binding</keyword>
<dbReference type="CDD" id="cd03499">
    <property type="entry name" value="SQR_TypeC_SdhC"/>
    <property type="match status" value="1"/>
</dbReference>
<gene>
    <name evidence="10" type="ORF">Cgig2_012805</name>
</gene>
<reference evidence="10" key="1">
    <citation type="submission" date="2022-04" db="EMBL/GenBank/DDBJ databases">
        <title>Carnegiea gigantea Genome sequencing and assembly v2.</title>
        <authorList>
            <person name="Copetti D."/>
            <person name="Sanderson M.J."/>
            <person name="Burquez A."/>
            <person name="Wojciechowski M.F."/>
        </authorList>
    </citation>
    <scope>NUCLEOTIDE SEQUENCE</scope>
    <source>
        <strain evidence="10">SGP5-SGP5p</strain>
        <tissue evidence="10">Aerial part</tissue>
    </source>
</reference>
<dbReference type="SUPFAM" id="SSF81343">
    <property type="entry name" value="Fumarate reductase respiratory complex transmembrane subunits"/>
    <property type="match status" value="1"/>
</dbReference>
<keyword evidence="6 9" id="KW-1133">Transmembrane helix</keyword>
<dbReference type="GO" id="GO:0005743">
    <property type="term" value="C:mitochondrial inner membrane"/>
    <property type="evidence" value="ECO:0007669"/>
    <property type="project" value="UniProtKB-SubCell"/>
</dbReference>
<evidence type="ECO:0000313" key="10">
    <source>
        <dbReference type="EMBL" id="KAJ8440369.1"/>
    </source>
</evidence>
<keyword evidence="7" id="KW-0408">Iron</keyword>
<keyword evidence="8 9" id="KW-0472">Membrane</keyword>
<evidence type="ECO:0000256" key="3">
    <source>
        <dbReference type="ARBA" id="ARBA00022617"/>
    </source>
</evidence>
<keyword evidence="11" id="KW-1185">Reference proteome</keyword>
<comment type="subunit">
    <text evidence="2">Component of complex II composed of eight subunits in plants: four classical SDH subunits SDH1, SDH2, SDH3 and SDH4 (a flavoprotein (FP), an iron-sulfur protein (IP), and a cytochrome b composed of a large and a small subunit.), as well as four subunits unknown in mitochondria from bacteria and heterotrophic eukaryotes.</text>
</comment>
<accession>A0A9Q1QFY1</accession>
<proteinExistence type="predicted"/>